<sequence>MAATSAVSPLAATVPVQAVLFDIDGTLCDSDPLHHVAFQEMLLAIGYNNGVPIDDEFFIKNIAGRSDVEAAQNLFPDCPLEKGLKFLEDKDTKYRRLGEASEQFLGKKLPRLESREVAEEKWRRH</sequence>
<accession>A0ACD5ZJI1</accession>
<evidence type="ECO:0000313" key="2">
    <source>
        <dbReference type="Proteomes" id="UP001732700"/>
    </source>
</evidence>
<name>A0ACD5ZJI1_AVESA</name>
<proteinExistence type="predicted"/>
<keyword evidence="2" id="KW-1185">Reference proteome</keyword>
<organism evidence="1 2">
    <name type="scientific">Avena sativa</name>
    <name type="common">Oat</name>
    <dbReference type="NCBI Taxonomy" id="4498"/>
    <lineage>
        <taxon>Eukaryota</taxon>
        <taxon>Viridiplantae</taxon>
        <taxon>Streptophyta</taxon>
        <taxon>Embryophyta</taxon>
        <taxon>Tracheophyta</taxon>
        <taxon>Spermatophyta</taxon>
        <taxon>Magnoliopsida</taxon>
        <taxon>Liliopsida</taxon>
        <taxon>Poales</taxon>
        <taxon>Poaceae</taxon>
        <taxon>BOP clade</taxon>
        <taxon>Pooideae</taxon>
        <taxon>Poodae</taxon>
        <taxon>Poeae</taxon>
        <taxon>Poeae Chloroplast Group 1 (Aveneae type)</taxon>
        <taxon>Aveninae</taxon>
        <taxon>Avena</taxon>
    </lineage>
</organism>
<evidence type="ECO:0000313" key="1">
    <source>
        <dbReference type="EnsemblPlants" id="AVESA.00010b.r2.6DG1173000.1.CDS"/>
    </source>
</evidence>
<dbReference type="Proteomes" id="UP001732700">
    <property type="component" value="Chromosome 6D"/>
</dbReference>
<dbReference type="EnsemblPlants" id="AVESA.00010b.r2.6DG1173000.1">
    <property type="protein sequence ID" value="AVESA.00010b.r2.6DG1173000.1.CDS"/>
    <property type="gene ID" value="AVESA.00010b.r2.6DG1173000"/>
</dbReference>
<reference evidence="1" key="1">
    <citation type="submission" date="2021-05" db="EMBL/GenBank/DDBJ databases">
        <authorList>
            <person name="Scholz U."/>
            <person name="Mascher M."/>
            <person name="Fiebig A."/>
        </authorList>
    </citation>
    <scope>NUCLEOTIDE SEQUENCE [LARGE SCALE GENOMIC DNA]</scope>
</reference>
<reference evidence="1" key="2">
    <citation type="submission" date="2025-09" db="UniProtKB">
        <authorList>
            <consortium name="EnsemblPlants"/>
        </authorList>
    </citation>
    <scope>IDENTIFICATION</scope>
</reference>
<protein>
    <submittedName>
        <fullName evidence="1">Uncharacterized protein</fullName>
    </submittedName>
</protein>